<dbReference type="RefSeq" id="WP_247418767.1">
    <property type="nucleotide sequence ID" value="NZ_JALLGW010000002.1"/>
</dbReference>
<dbReference type="CDD" id="cd09007">
    <property type="entry name" value="NP-I_spr0068"/>
    <property type="match status" value="1"/>
</dbReference>
<dbReference type="InterPro" id="IPR035994">
    <property type="entry name" value="Nucleoside_phosphorylase_sf"/>
</dbReference>
<comment type="caution">
    <text evidence="2">The sequence shown here is derived from an EMBL/GenBank/DDBJ whole genome shotgun (WGS) entry which is preliminary data.</text>
</comment>
<organism evidence="2 3">
    <name type="scientific">Halomarina salina</name>
    <dbReference type="NCBI Taxonomy" id="1872699"/>
    <lineage>
        <taxon>Archaea</taxon>
        <taxon>Methanobacteriati</taxon>
        <taxon>Methanobacteriota</taxon>
        <taxon>Stenosarchaea group</taxon>
        <taxon>Halobacteria</taxon>
        <taxon>Halobacteriales</taxon>
        <taxon>Natronomonadaceae</taxon>
        <taxon>Halomarina</taxon>
    </lineage>
</organism>
<name>A0ABD5RHT2_9EURY</name>
<accession>A0ABD5RHT2</accession>
<gene>
    <name evidence="2" type="ORF">ACFPYI_02045</name>
</gene>
<dbReference type="Proteomes" id="UP001596099">
    <property type="component" value="Unassembled WGS sequence"/>
</dbReference>
<reference evidence="2 3" key="1">
    <citation type="journal article" date="2019" name="Int. J. Syst. Evol. Microbiol.">
        <title>The Global Catalogue of Microorganisms (GCM) 10K type strain sequencing project: providing services to taxonomists for standard genome sequencing and annotation.</title>
        <authorList>
            <consortium name="The Broad Institute Genomics Platform"/>
            <consortium name="The Broad Institute Genome Sequencing Center for Infectious Disease"/>
            <person name="Wu L."/>
            <person name="Ma J."/>
        </authorList>
    </citation>
    <scope>NUCLEOTIDE SEQUENCE [LARGE SCALE GENOMIC DNA]</scope>
    <source>
        <strain evidence="2 3">CGMCC 1.12543</strain>
    </source>
</reference>
<dbReference type="PANTHER" id="PTHR43691">
    <property type="entry name" value="URIDINE PHOSPHORYLASE"/>
    <property type="match status" value="1"/>
</dbReference>
<evidence type="ECO:0000313" key="3">
    <source>
        <dbReference type="Proteomes" id="UP001596099"/>
    </source>
</evidence>
<dbReference type="InterPro" id="IPR000845">
    <property type="entry name" value="Nucleoside_phosphorylase_d"/>
</dbReference>
<feature type="domain" description="Nucleoside phosphorylase" evidence="1">
    <location>
        <begin position="50"/>
        <end position="258"/>
    </location>
</feature>
<dbReference type="Pfam" id="PF01048">
    <property type="entry name" value="PNP_UDP_1"/>
    <property type="match status" value="1"/>
</dbReference>
<dbReference type="AlphaFoldDB" id="A0ABD5RHT2"/>
<dbReference type="EMBL" id="JBHSQH010000001">
    <property type="protein sequence ID" value="MFC5970102.1"/>
    <property type="molecule type" value="Genomic_DNA"/>
</dbReference>
<dbReference type="SUPFAM" id="SSF53167">
    <property type="entry name" value="Purine and uridine phosphorylases"/>
    <property type="match status" value="1"/>
</dbReference>
<proteinExistence type="predicted"/>
<sequence length="259" mass="28381">MPFPNHPGKHLGEAFVTPDAHNEYHRRQTEDAEAVDPPAAVVLCYSRRLMAYLTETYDGAHVDHYYGDLYVFDENDGRVGVLGGFGIGAPTTAMLMDELVADGVETFLSVGMAGSLDETIELGEFVVCDRAIRDEGTSHHYVESARFAHASESLTEATERLLTDRAASYHVGPSWTIDAIYRETVAEVERYAEEGVLTVEMEAAAVFAVAEARSVEVGSMFVVSDYLGTGDWEPKFHEVESDLQRLGDTATDLLASYVG</sequence>
<evidence type="ECO:0000313" key="2">
    <source>
        <dbReference type="EMBL" id="MFC5970102.1"/>
    </source>
</evidence>
<dbReference type="PANTHER" id="PTHR43691:SF11">
    <property type="entry name" value="FI09636P-RELATED"/>
    <property type="match status" value="1"/>
</dbReference>
<protein>
    <submittedName>
        <fullName evidence="2">Nucleoside phosphorylase</fullName>
    </submittedName>
</protein>
<evidence type="ECO:0000259" key="1">
    <source>
        <dbReference type="Pfam" id="PF01048"/>
    </source>
</evidence>
<keyword evidence="3" id="KW-1185">Reference proteome</keyword>
<dbReference type="Gene3D" id="3.40.50.1580">
    <property type="entry name" value="Nucleoside phosphorylase domain"/>
    <property type="match status" value="1"/>
</dbReference>